<gene>
    <name evidence="8" type="ORF">GCM10009801_29150</name>
</gene>
<comment type="caution">
    <text evidence="8">The sequence shown here is derived from an EMBL/GenBank/DDBJ whole genome shotgun (WGS) entry which is preliminary data.</text>
</comment>
<feature type="compositionally biased region" description="Gly residues" evidence="6">
    <location>
        <begin position="12"/>
        <end position="39"/>
    </location>
</feature>
<evidence type="ECO:0000256" key="3">
    <source>
        <dbReference type="ARBA" id="ARBA00023015"/>
    </source>
</evidence>
<dbReference type="Pfam" id="PF00392">
    <property type="entry name" value="GntR"/>
    <property type="match status" value="1"/>
</dbReference>
<dbReference type="PROSITE" id="PS50949">
    <property type="entry name" value="HTH_GNTR"/>
    <property type="match status" value="1"/>
</dbReference>
<dbReference type="Proteomes" id="UP001500016">
    <property type="component" value="Unassembled WGS sequence"/>
</dbReference>
<evidence type="ECO:0000313" key="8">
    <source>
        <dbReference type="EMBL" id="GAA2074873.1"/>
    </source>
</evidence>
<evidence type="ECO:0000256" key="2">
    <source>
        <dbReference type="ARBA" id="ARBA00022898"/>
    </source>
</evidence>
<evidence type="ECO:0000313" key="9">
    <source>
        <dbReference type="Proteomes" id="UP001500016"/>
    </source>
</evidence>
<keyword evidence="8" id="KW-0808">Transferase</keyword>
<proteinExistence type="inferred from homology"/>
<evidence type="ECO:0000256" key="5">
    <source>
        <dbReference type="ARBA" id="ARBA00023163"/>
    </source>
</evidence>
<dbReference type="CDD" id="cd07377">
    <property type="entry name" value="WHTH_GntR"/>
    <property type="match status" value="1"/>
</dbReference>
<sequence>MRKTRANSEAGVGSGAAVGSGAGVGSEAAGGSGAAGGESGSDLHLDLDLTPGGGPRASLTRALRDAIRTGRLAPGTRLPASRTLAADLGLARNTVVGAYGELVAEGWLVARQGSGTRVARRPEPTPPPRPGRRPVRALPAGLERWAERFPHDLRTGGPDISAFPRQAWLASARRALTAAPASSFGHGDLRGTPELRRALADYLARARGVRTDPERIVVCAGFAQGITLLSRVMPGEAAVEEHGLPFHRDLLAAGRGRTCALPLDEHGARVSALDDDPALAAVRAVLLTPAHQYPTGASLHPDRRAAVVDWASRTGGVVLEDDYDGEFRYDRNPVGALQGLDPEHVVHLGTSSKALAPALRLSWMVLPDRLVDAVLAAKTPAEWSTGALDQLTLADFLDRGAYDRHVRVMRQRYRSRRDRLVAALGARAPRVRATGIAAGLHAVLELSPGVTESTAVAATVRRGVGTDVLSAFRHPAGRAAHSALVVGYGTPPDHAFPSSLEALCDALAPLSN</sequence>
<dbReference type="InterPro" id="IPR015424">
    <property type="entry name" value="PyrdxlP-dep_Trfase"/>
</dbReference>
<dbReference type="InterPro" id="IPR004839">
    <property type="entry name" value="Aminotransferase_I/II_large"/>
</dbReference>
<evidence type="ECO:0000256" key="4">
    <source>
        <dbReference type="ARBA" id="ARBA00023125"/>
    </source>
</evidence>
<dbReference type="InterPro" id="IPR036388">
    <property type="entry name" value="WH-like_DNA-bd_sf"/>
</dbReference>
<dbReference type="CDD" id="cd00609">
    <property type="entry name" value="AAT_like"/>
    <property type="match status" value="1"/>
</dbReference>
<dbReference type="SUPFAM" id="SSF46785">
    <property type="entry name" value="Winged helix' DNA-binding domain"/>
    <property type="match status" value="1"/>
</dbReference>
<keyword evidence="5" id="KW-0804">Transcription</keyword>
<organism evidence="8 9">
    <name type="scientific">Streptomyces albiaxialis</name>
    <dbReference type="NCBI Taxonomy" id="329523"/>
    <lineage>
        <taxon>Bacteria</taxon>
        <taxon>Bacillati</taxon>
        <taxon>Actinomycetota</taxon>
        <taxon>Actinomycetes</taxon>
        <taxon>Kitasatosporales</taxon>
        <taxon>Streptomycetaceae</taxon>
        <taxon>Streptomyces</taxon>
    </lineage>
</organism>
<dbReference type="InterPro" id="IPR036390">
    <property type="entry name" value="WH_DNA-bd_sf"/>
</dbReference>
<evidence type="ECO:0000256" key="6">
    <source>
        <dbReference type="SAM" id="MobiDB-lite"/>
    </source>
</evidence>
<dbReference type="GO" id="GO:0008483">
    <property type="term" value="F:transaminase activity"/>
    <property type="evidence" value="ECO:0007669"/>
    <property type="project" value="UniProtKB-KW"/>
</dbReference>
<dbReference type="EMBL" id="BAAAPE010000007">
    <property type="protein sequence ID" value="GAA2074873.1"/>
    <property type="molecule type" value="Genomic_DNA"/>
</dbReference>
<accession>A0ABP5HFY4</accession>
<dbReference type="PANTHER" id="PTHR46577:SF1">
    <property type="entry name" value="HTH-TYPE TRANSCRIPTIONAL REGULATORY PROTEIN GABR"/>
    <property type="match status" value="1"/>
</dbReference>
<protein>
    <submittedName>
        <fullName evidence="8">PLP-dependent aminotransferase family protein</fullName>
    </submittedName>
</protein>
<feature type="region of interest" description="Disordered" evidence="6">
    <location>
        <begin position="1"/>
        <end position="57"/>
    </location>
</feature>
<dbReference type="PANTHER" id="PTHR46577">
    <property type="entry name" value="HTH-TYPE TRANSCRIPTIONAL REGULATORY PROTEIN GABR"/>
    <property type="match status" value="1"/>
</dbReference>
<feature type="region of interest" description="Disordered" evidence="6">
    <location>
        <begin position="114"/>
        <end position="136"/>
    </location>
</feature>
<keyword evidence="4" id="KW-0238">DNA-binding</keyword>
<keyword evidence="9" id="KW-1185">Reference proteome</keyword>
<name>A0ABP5HFY4_9ACTN</name>
<keyword evidence="8" id="KW-0032">Aminotransferase</keyword>
<evidence type="ECO:0000256" key="1">
    <source>
        <dbReference type="ARBA" id="ARBA00005384"/>
    </source>
</evidence>
<dbReference type="Gene3D" id="1.10.10.10">
    <property type="entry name" value="Winged helix-like DNA-binding domain superfamily/Winged helix DNA-binding domain"/>
    <property type="match status" value="1"/>
</dbReference>
<reference evidence="9" key="1">
    <citation type="journal article" date="2019" name="Int. J. Syst. Evol. Microbiol.">
        <title>The Global Catalogue of Microorganisms (GCM) 10K type strain sequencing project: providing services to taxonomists for standard genome sequencing and annotation.</title>
        <authorList>
            <consortium name="The Broad Institute Genomics Platform"/>
            <consortium name="The Broad Institute Genome Sequencing Center for Infectious Disease"/>
            <person name="Wu L."/>
            <person name="Ma J."/>
        </authorList>
    </citation>
    <scope>NUCLEOTIDE SEQUENCE [LARGE SCALE GENOMIC DNA]</scope>
    <source>
        <strain evidence="9">JCM 15478</strain>
    </source>
</reference>
<dbReference type="Gene3D" id="3.40.640.10">
    <property type="entry name" value="Type I PLP-dependent aspartate aminotransferase-like (Major domain)"/>
    <property type="match status" value="1"/>
</dbReference>
<dbReference type="Pfam" id="PF00155">
    <property type="entry name" value="Aminotran_1_2"/>
    <property type="match status" value="1"/>
</dbReference>
<keyword evidence="3" id="KW-0805">Transcription regulation</keyword>
<dbReference type="RefSeq" id="WP_344527881.1">
    <property type="nucleotide sequence ID" value="NZ_BAAAPE010000007.1"/>
</dbReference>
<evidence type="ECO:0000259" key="7">
    <source>
        <dbReference type="PROSITE" id="PS50949"/>
    </source>
</evidence>
<dbReference type="SMART" id="SM00345">
    <property type="entry name" value="HTH_GNTR"/>
    <property type="match status" value="1"/>
</dbReference>
<dbReference type="SUPFAM" id="SSF53383">
    <property type="entry name" value="PLP-dependent transferases"/>
    <property type="match status" value="1"/>
</dbReference>
<comment type="similarity">
    <text evidence="1">In the C-terminal section; belongs to the class-I pyridoxal-phosphate-dependent aminotransferase family.</text>
</comment>
<dbReference type="InterPro" id="IPR015421">
    <property type="entry name" value="PyrdxlP-dep_Trfase_major"/>
</dbReference>
<feature type="domain" description="HTH gntR-type" evidence="7">
    <location>
        <begin position="53"/>
        <end position="121"/>
    </location>
</feature>
<dbReference type="InterPro" id="IPR000524">
    <property type="entry name" value="Tscrpt_reg_HTH_GntR"/>
</dbReference>
<keyword evidence="2" id="KW-0663">Pyridoxal phosphate</keyword>
<dbReference type="InterPro" id="IPR051446">
    <property type="entry name" value="HTH_trans_reg/aminotransferase"/>
</dbReference>